<dbReference type="InterPro" id="IPR036390">
    <property type="entry name" value="WH_DNA-bd_sf"/>
</dbReference>
<dbReference type="InterPro" id="IPR051446">
    <property type="entry name" value="HTH_trans_reg/aminotransferase"/>
</dbReference>
<dbReference type="SUPFAM" id="SSF46785">
    <property type="entry name" value="Winged helix' DNA-binding domain"/>
    <property type="match status" value="1"/>
</dbReference>
<dbReference type="Pfam" id="PF00155">
    <property type="entry name" value="Aminotran_1_2"/>
    <property type="match status" value="1"/>
</dbReference>
<dbReference type="InterPro" id="IPR015421">
    <property type="entry name" value="PyrdxlP-dep_Trfase_major"/>
</dbReference>
<dbReference type="Gene3D" id="3.40.640.10">
    <property type="entry name" value="Type I PLP-dependent aspartate aminotransferase-like (Major domain)"/>
    <property type="match status" value="1"/>
</dbReference>
<dbReference type="SUPFAM" id="SSF53383">
    <property type="entry name" value="PLP-dependent transferases"/>
    <property type="match status" value="1"/>
</dbReference>
<dbReference type="PANTHER" id="PTHR46577:SF1">
    <property type="entry name" value="HTH-TYPE TRANSCRIPTIONAL REGULATORY PROTEIN GABR"/>
    <property type="match status" value="1"/>
</dbReference>
<dbReference type="PANTHER" id="PTHR46577">
    <property type="entry name" value="HTH-TYPE TRANSCRIPTIONAL REGULATORY PROTEIN GABR"/>
    <property type="match status" value="1"/>
</dbReference>
<keyword evidence="5" id="KW-0804">Transcription</keyword>
<dbReference type="InterPro" id="IPR036388">
    <property type="entry name" value="WH-like_DNA-bd_sf"/>
</dbReference>
<sequence length="503" mass="52411">MDLIIPPGGSKTVAVYRALREAIVDGRLPAGSRLPASRALAADLGIARGSVAGAYERLAAEGYLAARVGAGTFVAAVATSRSSPKRGSLRPRKGWTFEPLPTSGGAAVPRYDFRVGIPDAGLFPFDAWRRLLVAETRLRANSLGTYAEPSGHPALRAAIARHLGMARGIPAGAGDVVVTNGTQHALDLIGRVLITPGDVVAVEDPGYPPARRLFASLGARVVGVPVDAEGLVVAAIPAASTVVYATPAHQFPLGRAMSPRRRRELLDWAGRRSVAIVEDDYDSEFRFSARPLEPLYSLDTAGRVLYAGTFSKSMLPSLRTGFLLAPPGLRDALVAARQMGDGHGQPAVQAALARFIDDGLLARHVRRAGKAYAQRRDAMMRHLIGRPGLSVILSAAGLHMAAVTSADSTAVVREARRAGIAVDDLRDYYFSPAPAEHTEAHGRGEIVGSGEVVGGGAVGEGGAGAGGFHSTGQGGFVFGFGAADPALIGEGLGRFAEILARHS</sequence>
<feature type="domain" description="HTH gntR-type" evidence="6">
    <location>
        <begin position="9"/>
        <end position="77"/>
    </location>
</feature>
<dbReference type="SMART" id="SM00345">
    <property type="entry name" value="HTH_GNTR"/>
    <property type="match status" value="1"/>
</dbReference>
<evidence type="ECO:0000256" key="4">
    <source>
        <dbReference type="ARBA" id="ARBA00023125"/>
    </source>
</evidence>
<dbReference type="RefSeq" id="WP_203774995.1">
    <property type="nucleotide sequence ID" value="NZ_BAAABO010000057.1"/>
</dbReference>
<evidence type="ECO:0000256" key="3">
    <source>
        <dbReference type="ARBA" id="ARBA00023015"/>
    </source>
</evidence>
<evidence type="ECO:0000259" key="6">
    <source>
        <dbReference type="PROSITE" id="PS50949"/>
    </source>
</evidence>
<organism evidence="7 8">
    <name type="scientific">Paractinoplanes deccanensis</name>
    <dbReference type="NCBI Taxonomy" id="113561"/>
    <lineage>
        <taxon>Bacteria</taxon>
        <taxon>Bacillati</taxon>
        <taxon>Actinomycetota</taxon>
        <taxon>Actinomycetes</taxon>
        <taxon>Micromonosporales</taxon>
        <taxon>Micromonosporaceae</taxon>
        <taxon>Paractinoplanes</taxon>
    </lineage>
</organism>
<dbReference type="EMBL" id="BOMI01000161">
    <property type="protein sequence ID" value="GID79158.1"/>
    <property type="molecule type" value="Genomic_DNA"/>
</dbReference>
<dbReference type="CDD" id="cd00609">
    <property type="entry name" value="AAT_like"/>
    <property type="match status" value="1"/>
</dbReference>
<accession>A0ABQ3YGL7</accession>
<protein>
    <submittedName>
        <fullName evidence="7">GntR family transcriptional regulator</fullName>
    </submittedName>
</protein>
<dbReference type="CDD" id="cd07377">
    <property type="entry name" value="WHTH_GntR"/>
    <property type="match status" value="1"/>
</dbReference>
<evidence type="ECO:0000256" key="2">
    <source>
        <dbReference type="ARBA" id="ARBA00022898"/>
    </source>
</evidence>
<proteinExistence type="inferred from homology"/>
<dbReference type="Proteomes" id="UP000609879">
    <property type="component" value="Unassembled WGS sequence"/>
</dbReference>
<comment type="similarity">
    <text evidence="1">In the C-terminal section; belongs to the class-I pyridoxal-phosphate-dependent aminotransferase family.</text>
</comment>
<evidence type="ECO:0000313" key="8">
    <source>
        <dbReference type="Proteomes" id="UP000609879"/>
    </source>
</evidence>
<keyword evidence="8" id="KW-1185">Reference proteome</keyword>
<dbReference type="Pfam" id="PF00392">
    <property type="entry name" value="GntR"/>
    <property type="match status" value="1"/>
</dbReference>
<dbReference type="InterPro" id="IPR000524">
    <property type="entry name" value="Tscrpt_reg_HTH_GntR"/>
</dbReference>
<evidence type="ECO:0000256" key="5">
    <source>
        <dbReference type="ARBA" id="ARBA00023163"/>
    </source>
</evidence>
<gene>
    <name evidence="7" type="ORF">Ade02nite_77990</name>
</gene>
<comment type="caution">
    <text evidence="7">The sequence shown here is derived from an EMBL/GenBank/DDBJ whole genome shotgun (WGS) entry which is preliminary data.</text>
</comment>
<dbReference type="InterPro" id="IPR015424">
    <property type="entry name" value="PyrdxlP-dep_Trfase"/>
</dbReference>
<dbReference type="PROSITE" id="PS50949">
    <property type="entry name" value="HTH_GNTR"/>
    <property type="match status" value="1"/>
</dbReference>
<keyword evidence="3" id="KW-0805">Transcription regulation</keyword>
<name>A0ABQ3YGL7_9ACTN</name>
<keyword evidence="2" id="KW-0663">Pyridoxal phosphate</keyword>
<evidence type="ECO:0000256" key="1">
    <source>
        <dbReference type="ARBA" id="ARBA00005384"/>
    </source>
</evidence>
<reference evidence="7 8" key="1">
    <citation type="submission" date="2021-01" db="EMBL/GenBank/DDBJ databases">
        <title>Whole genome shotgun sequence of Actinoplanes deccanensis NBRC 13994.</title>
        <authorList>
            <person name="Komaki H."/>
            <person name="Tamura T."/>
        </authorList>
    </citation>
    <scope>NUCLEOTIDE SEQUENCE [LARGE SCALE GENOMIC DNA]</scope>
    <source>
        <strain evidence="7 8">NBRC 13994</strain>
    </source>
</reference>
<dbReference type="InterPro" id="IPR004839">
    <property type="entry name" value="Aminotransferase_I/II_large"/>
</dbReference>
<evidence type="ECO:0000313" key="7">
    <source>
        <dbReference type="EMBL" id="GID79158.1"/>
    </source>
</evidence>
<keyword evidence="4" id="KW-0238">DNA-binding</keyword>
<dbReference type="Gene3D" id="1.10.10.10">
    <property type="entry name" value="Winged helix-like DNA-binding domain superfamily/Winged helix DNA-binding domain"/>
    <property type="match status" value="1"/>
</dbReference>